<dbReference type="GO" id="GO:0008168">
    <property type="term" value="F:methyltransferase activity"/>
    <property type="evidence" value="ECO:0007669"/>
    <property type="project" value="UniProtKB-KW"/>
</dbReference>
<dbReference type="GO" id="GO:0032259">
    <property type="term" value="P:methylation"/>
    <property type="evidence" value="ECO:0007669"/>
    <property type="project" value="UniProtKB-KW"/>
</dbReference>
<dbReference type="PANTHER" id="PTHR43591">
    <property type="entry name" value="METHYLTRANSFERASE"/>
    <property type="match status" value="1"/>
</dbReference>
<keyword evidence="3" id="KW-1185">Reference proteome</keyword>
<dbReference type="Proteomes" id="UP001501442">
    <property type="component" value="Unassembled WGS sequence"/>
</dbReference>
<accession>A0ABP8UH58</accession>
<keyword evidence="2" id="KW-0808">Transferase</keyword>
<evidence type="ECO:0000259" key="1">
    <source>
        <dbReference type="Pfam" id="PF08241"/>
    </source>
</evidence>
<comment type="caution">
    <text evidence="2">The sequence shown here is derived from an EMBL/GenBank/DDBJ whole genome shotgun (WGS) entry which is preliminary data.</text>
</comment>
<dbReference type="Pfam" id="PF08241">
    <property type="entry name" value="Methyltransf_11"/>
    <property type="match status" value="1"/>
</dbReference>
<reference evidence="3" key="1">
    <citation type="journal article" date="2019" name="Int. J. Syst. Evol. Microbiol.">
        <title>The Global Catalogue of Microorganisms (GCM) 10K type strain sequencing project: providing services to taxonomists for standard genome sequencing and annotation.</title>
        <authorList>
            <consortium name="The Broad Institute Genomics Platform"/>
            <consortium name="The Broad Institute Genome Sequencing Center for Infectious Disease"/>
            <person name="Wu L."/>
            <person name="Ma J."/>
        </authorList>
    </citation>
    <scope>NUCLEOTIDE SEQUENCE [LARGE SCALE GENOMIC DNA]</scope>
    <source>
        <strain evidence="3">JCM 17939</strain>
    </source>
</reference>
<protein>
    <submittedName>
        <fullName evidence="2">Class I SAM-dependent methyltransferase</fullName>
    </submittedName>
</protein>
<dbReference type="PANTHER" id="PTHR43591:SF99">
    <property type="entry name" value="OS06G0646000 PROTEIN"/>
    <property type="match status" value="1"/>
</dbReference>
<feature type="domain" description="Methyltransferase type 11" evidence="1">
    <location>
        <begin position="94"/>
        <end position="199"/>
    </location>
</feature>
<dbReference type="RefSeq" id="WP_345434925.1">
    <property type="nucleotide sequence ID" value="NZ_BAABHK010000010.1"/>
</dbReference>
<gene>
    <name evidence="2" type="ORF">GCM10023196_063250</name>
</gene>
<dbReference type="Gene3D" id="3.40.50.150">
    <property type="entry name" value="Vaccinia Virus protein VP39"/>
    <property type="match status" value="1"/>
</dbReference>
<organism evidence="2 3">
    <name type="scientific">Actinoallomurus vinaceus</name>
    <dbReference type="NCBI Taxonomy" id="1080074"/>
    <lineage>
        <taxon>Bacteria</taxon>
        <taxon>Bacillati</taxon>
        <taxon>Actinomycetota</taxon>
        <taxon>Actinomycetes</taxon>
        <taxon>Streptosporangiales</taxon>
        <taxon>Thermomonosporaceae</taxon>
        <taxon>Actinoallomurus</taxon>
    </lineage>
</organism>
<dbReference type="InterPro" id="IPR029063">
    <property type="entry name" value="SAM-dependent_MTases_sf"/>
</dbReference>
<name>A0ABP8UH58_9ACTN</name>
<dbReference type="SUPFAM" id="SSF53335">
    <property type="entry name" value="S-adenosyl-L-methionine-dependent methyltransferases"/>
    <property type="match status" value="1"/>
</dbReference>
<keyword evidence="2" id="KW-0489">Methyltransferase</keyword>
<evidence type="ECO:0000313" key="2">
    <source>
        <dbReference type="EMBL" id="GAA4631929.1"/>
    </source>
</evidence>
<dbReference type="CDD" id="cd02440">
    <property type="entry name" value="AdoMet_MTases"/>
    <property type="match status" value="1"/>
</dbReference>
<proteinExistence type="predicted"/>
<sequence length="259" mass="27527">MTAVERVLPLLDPPPAEPDVSRGYLDLLGEEAGPHGTLAQRLMRSGFLPKIYEDLWRPVLFGLSKGPLGPSLDEEYALARDWLDLAAVPDGTVLDVACGPGNITRALAAGMTGHGLVVGIDASSTMLDRAVAETVRPTGRGENGAADVAYVRGDAADLPFSDGVFDAVCCFGGLYLFEDPWTAIDGITRVLKPGGRVVFLTTRRPEIPLVGPGIAALSQLTGIRMFGADDLCQALRARGFTTLRQRAYGLMQFVGGTRD</sequence>
<evidence type="ECO:0000313" key="3">
    <source>
        <dbReference type="Proteomes" id="UP001501442"/>
    </source>
</evidence>
<dbReference type="InterPro" id="IPR013216">
    <property type="entry name" value="Methyltransf_11"/>
</dbReference>
<dbReference type="EMBL" id="BAABHK010000010">
    <property type="protein sequence ID" value="GAA4631929.1"/>
    <property type="molecule type" value="Genomic_DNA"/>
</dbReference>